<reference evidence="2 3" key="1">
    <citation type="journal article" date="2023" name="Mol. Biol. Evol.">
        <title>Genomics of Secondarily Temperate Adaptation in the Only Non-Antarctic Icefish.</title>
        <authorList>
            <person name="Rivera-Colon A.G."/>
            <person name="Rayamajhi N."/>
            <person name="Minhas B.F."/>
            <person name="Madrigal G."/>
            <person name="Bilyk K.T."/>
            <person name="Yoon V."/>
            <person name="Hune M."/>
            <person name="Gregory S."/>
            <person name="Cheng C.H.C."/>
            <person name="Catchen J.M."/>
        </authorList>
    </citation>
    <scope>NUCLEOTIDE SEQUENCE [LARGE SCALE GENOMIC DNA]</scope>
    <source>
        <strain evidence="2">JC2023a</strain>
    </source>
</reference>
<feature type="region of interest" description="Disordered" evidence="1">
    <location>
        <begin position="1"/>
        <end position="104"/>
    </location>
</feature>
<dbReference type="AlphaFoldDB" id="A0AAN8GEQ1"/>
<protein>
    <submittedName>
        <fullName evidence="2">Uncharacterized protein</fullName>
    </submittedName>
</protein>
<sequence length="173" mass="18522">MSKASRLARPSVGAGSRLPSPRKESTGRVRVLSVGEKLMRAGSDGILSRQKSLKVAGTQDKAQSETQAEAPRQDPGEKGQHVEMLPPKSKISPPKASSQQPGSVHSEYELHLNGMVSFGRRVSVHSRYCAETVLHAGDLTFSCMLCVPFNASLLCCVSIDYVVPGLSGMSFLP</sequence>
<feature type="compositionally biased region" description="Low complexity" evidence="1">
    <location>
        <begin position="86"/>
        <end position="98"/>
    </location>
</feature>
<evidence type="ECO:0000313" key="3">
    <source>
        <dbReference type="Proteomes" id="UP001335648"/>
    </source>
</evidence>
<dbReference type="Proteomes" id="UP001335648">
    <property type="component" value="Unassembled WGS sequence"/>
</dbReference>
<evidence type="ECO:0000256" key="1">
    <source>
        <dbReference type="SAM" id="MobiDB-lite"/>
    </source>
</evidence>
<comment type="caution">
    <text evidence="2">The sequence shown here is derived from an EMBL/GenBank/DDBJ whole genome shotgun (WGS) entry which is preliminary data.</text>
</comment>
<accession>A0AAN8GEQ1</accession>
<proteinExistence type="predicted"/>
<feature type="compositionally biased region" description="Basic and acidic residues" evidence="1">
    <location>
        <begin position="71"/>
        <end position="81"/>
    </location>
</feature>
<organism evidence="2 3">
    <name type="scientific">Champsocephalus esox</name>
    <name type="common">pike icefish</name>
    <dbReference type="NCBI Taxonomy" id="159716"/>
    <lineage>
        <taxon>Eukaryota</taxon>
        <taxon>Metazoa</taxon>
        <taxon>Chordata</taxon>
        <taxon>Craniata</taxon>
        <taxon>Vertebrata</taxon>
        <taxon>Euteleostomi</taxon>
        <taxon>Actinopterygii</taxon>
        <taxon>Neopterygii</taxon>
        <taxon>Teleostei</taxon>
        <taxon>Neoteleostei</taxon>
        <taxon>Acanthomorphata</taxon>
        <taxon>Eupercaria</taxon>
        <taxon>Perciformes</taxon>
        <taxon>Notothenioidei</taxon>
        <taxon>Channichthyidae</taxon>
        <taxon>Champsocephalus</taxon>
    </lineage>
</organism>
<gene>
    <name evidence="2" type="ORF">CesoFtcFv8_025264</name>
</gene>
<dbReference type="EMBL" id="JAULUE010002066">
    <property type="protein sequence ID" value="KAK5877789.1"/>
    <property type="molecule type" value="Genomic_DNA"/>
</dbReference>
<evidence type="ECO:0000313" key="2">
    <source>
        <dbReference type="EMBL" id="KAK5877789.1"/>
    </source>
</evidence>
<keyword evidence="3" id="KW-1185">Reference proteome</keyword>
<name>A0AAN8GEQ1_9TELE</name>